<feature type="transmembrane region" description="Helical" evidence="1">
    <location>
        <begin position="69"/>
        <end position="88"/>
    </location>
</feature>
<organism evidence="2 3">
    <name type="scientific">Siphonobacter curvatus</name>
    <dbReference type="NCBI Taxonomy" id="2094562"/>
    <lineage>
        <taxon>Bacteria</taxon>
        <taxon>Pseudomonadati</taxon>
        <taxon>Bacteroidota</taxon>
        <taxon>Cytophagia</taxon>
        <taxon>Cytophagales</taxon>
        <taxon>Cytophagaceae</taxon>
        <taxon>Siphonobacter</taxon>
    </lineage>
</organism>
<keyword evidence="3" id="KW-1185">Reference proteome</keyword>
<dbReference type="Proteomes" id="UP000239590">
    <property type="component" value="Unassembled WGS sequence"/>
</dbReference>
<feature type="transmembrane region" description="Helical" evidence="1">
    <location>
        <begin position="95"/>
        <end position="112"/>
    </location>
</feature>
<keyword evidence="1" id="KW-1133">Transmembrane helix</keyword>
<protein>
    <recommendedName>
        <fullName evidence="4">DoxX family protein</fullName>
    </recommendedName>
</protein>
<feature type="transmembrane region" description="Helical" evidence="1">
    <location>
        <begin position="20"/>
        <end position="41"/>
    </location>
</feature>
<dbReference type="AlphaFoldDB" id="A0A2S7IIA2"/>
<keyword evidence="1" id="KW-0812">Transmembrane</keyword>
<proteinExistence type="predicted"/>
<keyword evidence="1" id="KW-0472">Membrane</keyword>
<dbReference type="OrthoDB" id="5524812at2"/>
<reference evidence="3" key="1">
    <citation type="submission" date="2018-02" db="EMBL/GenBank/DDBJ databases">
        <title>Genome sequencing of Solimonas sp. HR-BB.</title>
        <authorList>
            <person name="Lee Y."/>
            <person name="Jeon C.O."/>
        </authorList>
    </citation>
    <scope>NUCLEOTIDE SEQUENCE [LARGE SCALE GENOMIC DNA]</scope>
    <source>
        <strain evidence="3">HR-U</strain>
    </source>
</reference>
<feature type="transmembrane region" description="Helical" evidence="1">
    <location>
        <begin position="168"/>
        <end position="187"/>
    </location>
</feature>
<sequence length="237" mass="26858">MGIASKLDHLHYQARRNRWLQYFAVFNRIGLAAGFLPSGFVKIMGERFTTLSNNHPMGRYLEAFHHTGFYYPFVGGMQMLAAIMLLIPQTATLGAVIYFPIILNICILSLGVCFDGSLLSSPLMVLANLYLLCWDYHKLKYLLPFHSASLRQELPQSGERLNRFPVKFFAGVVLGIGLVMVSIRFGYTIKPHNTITDCVRQCADSANPEACQQYCDCIHTQGQPYEKCVEMYRKAIQ</sequence>
<gene>
    <name evidence="2" type="ORF">C5O19_19900</name>
</gene>
<dbReference type="RefSeq" id="WP_104715135.1">
    <property type="nucleotide sequence ID" value="NZ_PTRA01000004.1"/>
</dbReference>
<comment type="caution">
    <text evidence="2">The sequence shown here is derived from an EMBL/GenBank/DDBJ whole genome shotgun (WGS) entry which is preliminary data.</text>
</comment>
<dbReference type="EMBL" id="PTRA01000004">
    <property type="protein sequence ID" value="PQA55675.1"/>
    <property type="molecule type" value="Genomic_DNA"/>
</dbReference>
<evidence type="ECO:0000313" key="2">
    <source>
        <dbReference type="EMBL" id="PQA55675.1"/>
    </source>
</evidence>
<name>A0A2S7IIA2_9BACT</name>
<evidence type="ECO:0000313" key="3">
    <source>
        <dbReference type="Proteomes" id="UP000239590"/>
    </source>
</evidence>
<accession>A0A2S7IIA2</accession>
<evidence type="ECO:0008006" key="4">
    <source>
        <dbReference type="Google" id="ProtNLM"/>
    </source>
</evidence>
<evidence type="ECO:0000256" key="1">
    <source>
        <dbReference type="SAM" id="Phobius"/>
    </source>
</evidence>